<evidence type="ECO:0000256" key="3">
    <source>
        <dbReference type="ARBA" id="ARBA00022630"/>
    </source>
</evidence>
<dbReference type="InterPro" id="IPR004136">
    <property type="entry name" value="NMO"/>
</dbReference>
<dbReference type="PANTHER" id="PTHR32332:SF20">
    <property type="entry name" value="2-NITROPROPANE DIOXYGENASE-LIKE PROTEIN"/>
    <property type="match status" value="1"/>
</dbReference>
<dbReference type="AlphaFoldDB" id="A0A1I7JCL4"/>
<dbReference type="PANTHER" id="PTHR32332">
    <property type="entry name" value="2-NITROPROPANE DIOXYGENASE"/>
    <property type="match status" value="1"/>
</dbReference>
<sequence length="344" mass="36248">MKNRVCEILGCRFPIIQGGLAYVGNGRLAAAVSAGGGFGQVGSGGRSPEDLEAQIRIALAATDAGFGVNVPLSEHRDVSPYFEVIERMVRQHPGRIRAVSLSAGNPRPWIPVVRGWGLAVMTLASTPEQAQKAEAAGADIVICEGTEAGGHNGPAELTTFSLIPNVVDAVRIPVVAAGGIADGRTAAAAICLGAEGVQMGTRFVATEECQAHPNYKNLLVASRAQDTVVMERSFGRITRVLRSPFAEAVLRQEAETPGSEAHLLPMISGRMNARAALEGDVEGGWMNAGQSVGLVHDIVPAADVVRRVAAEAARILQQRSAQWQAWTDESIRSTDEGTHNPPSR</sequence>
<dbReference type="InterPro" id="IPR013785">
    <property type="entry name" value="Aldolase_TIM"/>
</dbReference>
<evidence type="ECO:0000256" key="5">
    <source>
        <dbReference type="ARBA" id="ARBA00023002"/>
    </source>
</evidence>
<evidence type="ECO:0000313" key="7">
    <source>
        <dbReference type="Proteomes" id="UP000183508"/>
    </source>
</evidence>
<dbReference type="GO" id="GO:0018580">
    <property type="term" value="F:nitronate monooxygenase activity"/>
    <property type="evidence" value="ECO:0007669"/>
    <property type="project" value="InterPro"/>
</dbReference>
<dbReference type="CDD" id="cd04730">
    <property type="entry name" value="NPD_like"/>
    <property type="match status" value="1"/>
</dbReference>
<keyword evidence="3" id="KW-0285">Flavoprotein</keyword>
<accession>A0A1I7JCL4</accession>
<keyword evidence="7" id="KW-1185">Reference proteome</keyword>
<comment type="function">
    <text evidence="1">Nitronate monooxygenase that uses molecular oxygen to catalyze the oxidative denitrification of alkyl nitronates. Acts on propionate 3-nitronate (P3N), the presumed physiological substrate. Probably functions in the detoxification of P3N, a metabolic poison produced by plants and fungi as a defense mechanism.</text>
</comment>
<evidence type="ECO:0000256" key="4">
    <source>
        <dbReference type="ARBA" id="ARBA00022643"/>
    </source>
</evidence>
<proteinExistence type="predicted"/>
<dbReference type="SUPFAM" id="SSF51412">
    <property type="entry name" value="Inosine monophosphate dehydrogenase (IMPDH)"/>
    <property type="match status" value="1"/>
</dbReference>
<evidence type="ECO:0000313" key="6">
    <source>
        <dbReference type="EMBL" id="SFU82920.1"/>
    </source>
</evidence>
<gene>
    <name evidence="6" type="ORF">SAMN05421543_109110</name>
</gene>
<dbReference type="RefSeq" id="WP_083430355.1">
    <property type="nucleotide sequence ID" value="NZ_FPBV01000009.1"/>
</dbReference>
<dbReference type="EMBL" id="FPBV01000009">
    <property type="protein sequence ID" value="SFU82920.1"/>
    <property type="molecule type" value="Genomic_DNA"/>
</dbReference>
<reference evidence="7" key="1">
    <citation type="submission" date="2016-10" db="EMBL/GenBank/DDBJ databases">
        <authorList>
            <person name="Varghese N."/>
        </authorList>
    </citation>
    <scope>NUCLEOTIDE SEQUENCE [LARGE SCALE GENOMIC DNA]</scope>
    <source>
        <strain evidence="7">DSM 17980</strain>
    </source>
</reference>
<dbReference type="Pfam" id="PF03060">
    <property type="entry name" value="NMO"/>
    <property type="match status" value="1"/>
</dbReference>
<protein>
    <recommendedName>
        <fullName evidence="2">Probable nitronate monooxygenase</fullName>
    </recommendedName>
</protein>
<evidence type="ECO:0000256" key="2">
    <source>
        <dbReference type="ARBA" id="ARBA00013457"/>
    </source>
</evidence>
<dbReference type="Proteomes" id="UP000183508">
    <property type="component" value="Unassembled WGS sequence"/>
</dbReference>
<name>A0A1I7JCL4_9BACL</name>
<dbReference type="eggNOG" id="COG2070">
    <property type="taxonomic scope" value="Bacteria"/>
</dbReference>
<keyword evidence="5" id="KW-0560">Oxidoreductase</keyword>
<evidence type="ECO:0000256" key="1">
    <source>
        <dbReference type="ARBA" id="ARBA00003535"/>
    </source>
</evidence>
<organism evidence="6 7">
    <name type="scientific">Alicyclobacillus macrosporangiidus</name>
    <dbReference type="NCBI Taxonomy" id="392015"/>
    <lineage>
        <taxon>Bacteria</taxon>
        <taxon>Bacillati</taxon>
        <taxon>Bacillota</taxon>
        <taxon>Bacilli</taxon>
        <taxon>Bacillales</taxon>
        <taxon>Alicyclobacillaceae</taxon>
        <taxon>Alicyclobacillus</taxon>
    </lineage>
</organism>
<dbReference type="Gene3D" id="3.20.20.70">
    <property type="entry name" value="Aldolase class I"/>
    <property type="match status" value="1"/>
</dbReference>
<keyword evidence="4" id="KW-0288">FMN</keyword>
<dbReference type="STRING" id="392015.SAMN05421543_109110"/>